<accession>A0A3R5XVQ1</accession>
<organism evidence="3 4">
    <name type="scientific">Ornithobacterium rhinotracheale</name>
    <dbReference type="NCBI Taxonomy" id="28251"/>
    <lineage>
        <taxon>Bacteria</taxon>
        <taxon>Pseudomonadati</taxon>
        <taxon>Bacteroidota</taxon>
        <taxon>Flavobacteriia</taxon>
        <taxon>Flavobacteriales</taxon>
        <taxon>Weeksellaceae</taxon>
        <taxon>Ornithobacterium</taxon>
    </lineage>
</organism>
<dbReference type="InterPro" id="IPR011050">
    <property type="entry name" value="Pectin_lyase_fold/virulence"/>
</dbReference>
<gene>
    <name evidence="3" type="ORF">EQP59_10525</name>
</gene>
<dbReference type="AlphaFoldDB" id="A0A3R5XVQ1"/>
<evidence type="ECO:0000256" key="2">
    <source>
        <dbReference type="SAM" id="SignalP"/>
    </source>
</evidence>
<dbReference type="PANTHER" id="PTHR41339">
    <property type="entry name" value="LIPL48"/>
    <property type="match status" value="1"/>
</dbReference>
<dbReference type="SUPFAM" id="SSF51126">
    <property type="entry name" value="Pectin lyase-like"/>
    <property type="match status" value="1"/>
</dbReference>
<feature type="region of interest" description="Disordered" evidence="1">
    <location>
        <begin position="259"/>
        <end position="279"/>
    </location>
</feature>
<feature type="compositionally biased region" description="Polar residues" evidence="1">
    <location>
        <begin position="267"/>
        <end position="279"/>
    </location>
</feature>
<evidence type="ECO:0000313" key="4">
    <source>
        <dbReference type="Proteomes" id="UP000287701"/>
    </source>
</evidence>
<dbReference type="Proteomes" id="UP000287701">
    <property type="component" value="Chromosome"/>
</dbReference>
<evidence type="ECO:0000313" key="3">
    <source>
        <dbReference type="EMBL" id="QAR31743.1"/>
    </source>
</evidence>
<evidence type="ECO:0008006" key="5">
    <source>
        <dbReference type="Google" id="ProtNLM"/>
    </source>
</evidence>
<dbReference type="PANTHER" id="PTHR41339:SF1">
    <property type="entry name" value="SECRETED PROTEIN"/>
    <property type="match status" value="1"/>
</dbReference>
<dbReference type="PROSITE" id="PS51257">
    <property type="entry name" value="PROKAR_LIPOPROTEIN"/>
    <property type="match status" value="1"/>
</dbReference>
<keyword evidence="2" id="KW-0732">Signal</keyword>
<protein>
    <recommendedName>
        <fullName evidence="5">Lipoprotein</fullName>
    </recommendedName>
</protein>
<reference evidence="3 4" key="1">
    <citation type="submission" date="2019-01" db="EMBL/GenBank/DDBJ databases">
        <title>Whole Genome of Ornithobacterium rhinotracheale FARPER-174b.</title>
        <authorList>
            <person name="Tataje-Lavanda L.A."/>
            <person name="Montalvan A."/>
            <person name="Montesinos R."/>
            <person name="Zimic M."/>
            <person name="Fernandez-Sanchez M."/>
            <person name="Fernandez-Diaz M."/>
        </authorList>
    </citation>
    <scope>NUCLEOTIDE SEQUENCE [LARGE SCALE GENOMIC DNA]</scope>
    <source>
        <strain evidence="3 4">FARPER-174b</strain>
    </source>
</reference>
<feature type="chain" id="PRO_5018577571" description="Lipoprotein" evidence="2">
    <location>
        <begin position="18"/>
        <end position="386"/>
    </location>
</feature>
<dbReference type="OrthoDB" id="1521716at2"/>
<name>A0A3R5XVQ1_ORNRH</name>
<dbReference type="EMBL" id="CP035107">
    <property type="protein sequence ID" value="QAR31743.1"/>
    <property type="molecule type" value="Genomic_DNA"/>
</dbReference>
<proteinExistence type="predicted"/>
<feature type="signal peptide" evidence="2">
    <location>
        <begin position="1"/>
        <end position="17"/>
    </location>
</feature>
<evidence type="ECO:0000256" key="1">
    <source>
        <dbReference type="SAM" id="MobiDB-lite"/>
    </source>
</evidence>
<dbReference type="RefSeq" id="WP_128502182.1">
    <property type="nucleotide sequence ID" value="NZ_CP035107.1"/>
</dbReference>
<sequence length="386" mass="40151">MRKNFVKIFLVAGLSFATLGTFTSCSSNDDSNNNGGGKAPVEVADTNLGGTNGISLKKGQSLHLTADKSWKLSGPLLVADGATLTIDAGTTITASGGTSSYLAVAQGGKIFINGTAQKPVIFTASEKKAWGGIVVCGKASINTGVSSTSEVGSLPYGGTNDTDSSGVIKYVQIKHAGARFTSEKEFNGLSLFGVGNGTVIEGVSVIDGADDGVEFFGGTVNVSKVVSINNEDDAIDWTDGWCGTLTDAYVRRDANNIGNRGIEADNNKNNNDASPRSNPTLRNITLVGHAGTQDEKEGTNLFRVGTYATLDNVVVSGWAVGFTFKDKATIDYFSNGKHITNVKFENVATKVNGIEESAISENEAATGAGAGTQLPDWAKGWSGYNQ</sequence>